<evidence type="ECO:0000259" key="1">
    <source>
        <dbReference type="PROSITE" id="PS50076"/>
    </source>
</evidence>
<dbReference type="AlphaFoldDB" id="A0A345ZA71"/>
<keyword evidence="3" id="KW-1185">Reference proteome</keyword>
<dbReference type="PROSITE" id="PS50076">
    <property type="entry name" value="DNAJ_2"/>
    <property type="match status" value="1"/>
</dbReference>
<evidence type="ECO:0000313" key="2">
    <source>
        <dbReference type="EMBL" id="AXK60188.1"/>
    </source>
</evidence>
<dbReference type="Gene3D" id="1.10.287.110">
    <property type="entry name" value="DnaJ domain"/>
    <property type="match status" value="1"/>
</dbReference>
<name>A0A345ZA71_9BACT</name>
<dbReference type="SUPFAM" id="SSF46565">
    <property type="entry name" value="Chaperone J-domain"/>
    <property type="match status" value="1"/>
</dbReference>
<dbReference type="EMBL" id="CP025544">
    <property type="protein sequence ID" value="AXK60188.1"/>
    <property type="molecule type" value="Genomic_DNA"/>
</dbReference>
<dbReference type="PANTHER" id="PTHR44873">
    <property type="entry name" value="DNAJ HOMOLOG SUBFAMILY C MEMBER 30, MITOCHONDRIAL"/>
    <property type="match status" value="1"/>
</dbReference>
<dbReference type="OrthoDB" id="5244113at2"/>
<dbReference type="Proteomes" id="UP000254834">
    <property type="component" value="Chromosome"/>
</dbReference>
<dbReference type="SMART" id="SM00271">
    <property type="entry name" value="DnaJ"/>
    <property type="match status" value="1"/>
</dbReference>
<dbReference type="PANTHER" id="PTHR44873:SF1">
    <property type="entry name" value="DNAJ HOMOLOG SUBFAMILY C MEMBER 30, MITOCHONDRIAL"/>
    <property type="match status" value="1"/>
</dbReference>
<reference evidence="2 3" key="1">
    <citation type="submission" date="2017-12" db="EMBL/GenBank/DDBJ databases">
        <title>Chromulinavorax destructans is a abundant pathogen of dominant heterotrophic picoflagllates.</title>
        <authorList>
            <person name="Deeg C.M."/>
            <person name="Zimmer M."/>
            <person name="Suttle C.A."/>
        </authorList>
    </citation>
    <scope>NUCLEOTIDE SEQUENCE [LARGE SCALE GENOMIC DNA]</scope>
    <source>
        <strain evidence="2 3">SeV1</strain>
    </source>
</reference>
<dbReference type="Pfam" id="PF00226">
    <property type="entry name" value="DnaJ"/>
    <property type="match status" value="1"/>
</dbReference>
<sequence>MSDVKKAYLKLSLIYHPDKNKGSEKLATENFTLISNAYDSIKKYYENVCDSDDAFFQALSVGKYRTF</sequence>
<dbReference type="InterPro" id="IPR001623">
    <property type="entry name" value="DnaJ_domain"/>
</dbReference>
<dbReference type="InterPro" id="IPR036869">
    <property type="entry name" value="J_dom_sf"/>
</dbReference>
<evidence type="ECO:0000313" key="3">
    <source>
        <dbReference type="Proteomes" id="UP000254834"/>
    </source>
</evidence>
<feature type="domain" description="J" evidence="1">
    <location>
        <begin position="1"/>
        <end position="46"/>
    </location>
</feature>
<proteinExistence type="predicted"/>
<accession>A0A345ZA71</accession>
<organism evidence="2 3">
    <name type="scientific">Candidatus Chromulinivorax destructor</name>
    <dbReference type="NCBI Taxonomy" id="2066483"/>
    <lineage>
        <taxon>Bacteria</taxon>
        <taxon>Candidatus Babelota</taxon>
        <taxon>Candidatus Babeliae</taxon>
        <taxon>Candidatus Babeliales</taxon>
        <taxon>Candidatus Chromulinivoraceae</taxon>
        <taxon>Candidatus Chromulinivorax</taxon>
    </lineage>
</organism>
<gene>
    <name evidence="2" type="ORF">C0J27_00285</name>
</gene>
<dbReference type="CDD" id="cd06257">
    <property type="entry name" value="DnaJ"/>
    <property type="match status" value="1"/>
</dbReference>
<dbReference type="InterPro" id="IPR053025">
    <property type="entry name" value="Mito_ATP_Synthase-Asso"/>
</dbReference>
<protein>
    <recommendedName>
        <fullName evidence="1">J domain-containing protein</fullName>
    </recommendedName>
</protein>
<dbReference type="KEGG" id="cdes:C0J27_00285"/>